<feature type="transmembrane region" description="Helical" evidence="5">
    <location>
        <begin position="165"/>
        <end position="192"/>
    </location>
</feature>
<dbReference type="eggNOG" id="arCOG02050">
    <property type="taxonomic scope" value="Archaea"/>
</dbReference>
<protein>
    <recommendedName>
        <fullName evidence="5">Probable membrane transporter protein</fullName>
    </recommendedName>
</protein>
<evidence type="ECO:0000256" key="1">
    <source>
        <dbReference type="ARBA" id="ARBA00004141"/>
    </source>
</evidence>
<accession>A1RVS5</accession>
<feature type="transmembrane region" description="Helical" evidence="5">
    <location>
        <begin position="6"/>
        <end position="39"/>
    </location>
</feature>
<comment type="similarity">
    <text evidence="5">Belongs to the 4-toluene sulfonate uptake permease (TSUP) (TC 2.A.102) family.</text>
</comment>
<keyword evidence="5" id="KW-1003">Cell membrane</keyword>
<dbReference type="STRING" id="384616.Pisl_1910"/>
<proteinExistence type="inferred from homology"/>
<feature type="transmembrane region" description="Helical" evidence="5">
    <location>
        <begin position="106"/>
        <end position="125"/>
    </location>
</feature>
<dbReference type="PANTHER" id="PTHR43701:SF2">
    <property type="entry name" value="MEMBRANE TRANSPORTER PROTEIN YJNA-RELATED"/>
    <property type="match status" value="1"/>
</dbReference>
<dbReference type="GO" id="GO:0005886">
    <property type="term" value="C:plasma membrane"/>
    <property type="evidence" value="ECO:0007669"/>
    <property type="project" value="UniProtKB-SubCell"/>
</dbReference>
<dbReference type="PANTHER" id="PTHR43701">
    <property type="entry name" value="MEMBRANE TRANSPORTER PROTEIN MJ0441-RELATED"/>
    <property type="match status" value="1"/>
</dbReference>
<dbReference type="Proteomes" id="UP000002595">
    <property type="component" value="Chromosome"/>
</dbReference>
<sequence>MNVTLLFAALFTISVFAGFVGSLTGLGGGVVLVPIYVLALGVPVEYAAGASLVSTIATSLATSATYVRDRLTNVRIGMSLEISTTLGALAGSLTAAWIYASGLQRVVYLVFGAVLIFSSYMQWAVAKLGERPRPPPDRWTSFLKLRGRYYDAARGETVEYYGVRWWLGALIMFAAGLVSGFLGIGGGALKVLAMDWAMALPIKVSTATSNFMIGVTAATGTAVYWVHGYIQPFLAAATALGVLAGAYVGSRLLPHLRSRSVRFFFATVVLLLGVQMLLKGVWS</sequence>
<organism evidence="6 7">
    <name type="scientific">Pyrobaculum islandicum (strain DSM 4184 / JCM 9189 / GEO3)</name>
    <dbReference type="NCBI Taxonomy" id="384616"/>
    <lineage>
        <taxon>Archaea</taxon>
        <taxon>Thermoproteota</taxon>
        <taxon>Thermoprotei</taxon>
        <taxon>Thermoproteales</taxon>
        <taxon>Thermoproteaceae</taxon>
        <taxon>Pyrobaculum</taxon>
    </lineage>
</organism>
<name>A1RVS5_PYRIL</name>
<keyword evidence="3 5" id="KW-1133">Transmembrane helix</keyword>
<dbReference type="HOGENOM" id="CLU_045498_5_2_2"/>
<feature type="transmembrane region" description="Helical" evidence="5">
    <location>
        <begin position="78"/>
        <end position="99"/>
    </location>
</feature>
<evidence type="ECO:0000256" key="2">
    <source>
        <dbReference type="ARBA" id="ARBA00022692"/>
    </source>
</evidence>
<dbReference type="KEGG" id="pis:Pisl_1910"/>
<feature type="transmembrane region" description="Helical" evidence="5">
    <location>
        <begin position="46"/>
        <end position="66"/>
    </location>
</feature>
<dbReference type="GeneID" id="4616916"/>
<evidence type="ECO:0000313" key="6">
    <source>
        <dbReference type="EMBL" id="ABL89057.1"/>
    </source>
</evidence>
<evidence type="ECO:0000256" key="5">
    <source>
        <dbReference type="RuleBase" id="RU363041"/>
    </source>
</evidence>
<dbReference type="RefSeq" id="WP_011763632.1">
    <property type="nucleotide sequence ID" value="NC_008701.1"/>
</dbReference>
<evidence type="ECO:0000256" key="4">
    <source>
        <dbReference type="ARBA" id="ARBA00023136"/>
    </source>
</evidence>
<reference evidence="6" key="1">
    <citation type="submission" date="2006-12" db="EMBL/GenBank/DDBJ databases">
        <title>Complete sequence of Pyrobaculum islandicum DSM 4184.</title>
        <authorList>
            <person name="Copeland A."/>
            <person name="Lucas S."/>
            <person name="Lapidus A."/>
            <person name="Barry K."/>
            <person name="Detter J.C."/>
            <person name="Glavina del Rio T."/>
            <person name="Dalin E."/>
            <person name="Tice H."/>
            <person name="Pitluck S."/>
            <person name="Meincke L."/>
            <person name="Brettin T."/>
            <person name="Bruce D."/>
            <person name="Han C."/>
            <person name="Tapia R."/>
            <person name="Gilna P."/>
            <person name="Schmutz J."/>
            <person name="Larimer F."/>
            <person name="Land M."/>
            <person name="Hauser L."/>
            <person name="Kyrpides N."/>
            <person name="Mikhailova N."/>
            <person name="Cozen A.E."/>
            <person name="Fitz-Gibbon S.T."/>
            <person name="House C.H."/>
            <person name="Saltikov C."/>
            <person name="Lowe T."/>
            <person name="Richardson P."/>
        </authorList>
    </citation>
    <scope>NUCLEOTIDE SEQUENCE [LARGE SCALE GENOMIC DNA]</scope>
    <source>
        <strain evidence="6">DSM 4184</strain>
    </source>
</reference>
<dbReference type="InterPro" id="IPR051598">
    <property type="entry name" value="TSUP/Inactive_protease-like"/>
</dbReference>
<gene>
    <name evidence="6" type="ordered locus">Pisl_1910</name>
</gene>
<keyword evidence="4 5" id="KW-0472">Membrane</keyword>
<dbReference type="InterPro" id="IPR002781">
    <property type="entry name" value="TM_pro_TauE-like"/>
</dbReference>
<dbReference type="EMBL" id="CP000504">
    <property type="protein sequence ID" value="ABL89057.1"/>
    <property type="molecule type" value="Genomic_DNA"/>
</dbReference>
<dbReference type="OrthoDB" id="57092at2157"/>
<evidence type="ECO:0000256" key="3">
    <source>
        <dbReference type="ARBA" id="ARBA00022989"/>
    </source>
</evidence>
<dbReference type="AlphaFoldDB" id="A1RVS5"/>
<keyword evidence="7" id="KW-1185">Reference proteome</keyword>
<keyword evidence="2 5" id="KW-0812">Transmembrane</keyword>
<evidence type="ECO:0000313" key="7">
    <source>
        <dbReference type="Proteomes" id="UP000002595"/>
    </source>
</evidence>
<feature type="transmembrane region" description="Helical" evidence="5">
    <location>
        <begin position="232"/>
        <end position="249"/>
    </location>
</feature>
<dbReference type="Pfam" id="PF01925">
    <property type="entry name" value="TauE"/>
    <property type="match status" value="1"/>
</dbReference>
<feature type="transmembrane region" description="Helical" evidence="5">
    <location>
        <begin position="204"/>
        <end position="226"/>
    </location>
</feature>
<comment type="subcellular location">
    <subcellularLocation>
        <location evidence="5">Cell membrane</location>
        <topology evidence="5">Multi-pass membrane protein</topology>
    </subcellularLocation>
    <subcellularLocation>
        <location evidence="1">Membrane</location>
        <topology evidence="1">Multi-pass membrane protein</topology>
    </subcellularLocation>
</comment>
<feature type="transmembrane region" description="Helical" evidence="5">
    <location>
        <begin position="261"/>
        <end position="278"/>
    </location>
</feature>